<evidence type="ECO:0000313" key="2">
    <source>
        <dbReference type="Proteomes" id="UP000276133"/>
    </source>
</evidence>
<organism evidence="1 2">
    <name type="scientific">Brachionus plicatilis</name>
    <name type="common">Marine rotifer</name>
    <name type="synonym">Brachionus muelleri</name>
    <dbReference type="NCBI Taxonomy" id="10195"/>
    <lineage>
        <taxon>Eukaryota</taxon>
        <taxon>Metazoa</taxon>
        <taxon>Spiralia</taxon>
        <taxon>Gnathifera</taxon>
        <taxon>Rotifera</taxon>
        <taxon>Eurotatoria</taxon>
        <taxon>Monogononta</taxon>
        <taxon>Pseudotrocha</taxon>
        <taxon>Ploima</taxon>
        <taxon>Brachionidae</taxon>
        <taxon>Brachionus</taxon>
    </lineage>
</organism>
<dbReference type="Proteomes" id="UP000276133">
    <property type="component" value="Unassembled WGS sequence"/>
</dbReference>
<protein>
    <submittedName>
        <fullName evidence="1">Uncharacterized protein</fullName>
    </submittedName>
</protein>
<gene>
    <name evidence="1" type="ORF">BpHYR1_043450</name>
</gene>
<accession>A0A3M7RNA0</accession>
<reference evidence="1 2" key="1">
    <citation type="journal article" date="2018" name="Sci. Rep.">
        <title>Genomic signatures of local adaptation to the degree of environmental predictability in rotifers.</title>
        <authorList>
            <person name="Franch-Gras L."/>
            <person name="Hahn C."/>
            <person name="Garcia-Roger E.M."/>
            <person name="Carmona M.J."/>
            <person name="Serra M."/>
            <person name="Gomez A."/>
        </authorList>
    </citation>
    <scope>NUCLEOTIDE SEQUENCE [LARGE SCALE GENOMIC DNA]</scope>
    <source>
        <strain evidence="1">HYR1</strain>
    </source>
</reference>
<name>A0A3M7RNA0_BRAPC</name>
<sequence>MFDNGLLNSSKKNLEPFERKITFLTIRLRKVEKNIYNYYLQRINFFTNRVFNERNGLPPEIIEASTLNQFKKDMLKNCNKVHFILLQTFFVQFVFEFHNTDYKSYKIMN</sequence>
<evidence type="ECO:0000313" key="1">
    <source>
        <dbReference type="EMBL" id="RNA25053.1"/>
    </source>
</evidence>
<proteinExistence type="predicted"/>
<keyword evidence="2" id="KW-1185">Reference proteome</keyword>
<dbReference type="AlphaFoldDB" id="A0A3M7RNA0"/>
<comment type="caution">
    <text evidence="1">The sequence shown here is derived from an EMBL/GenBank/DDBJ whole genome shotgun (WGS) entry which is preliminary data.</text>
</comment>
<dbReference type="EMBL" id="REGN01002985">
    <property type="protein sequence ID" value="RNA25053.1"/>
    <property type="molecule type" value="Genomic_DNA"/>
</dbReference>